<keyword evidence="2" id="KW-1185">Reference proteome</keyword>
<sequence>GTDSVPVIKAIRIRKEGLNERQLAPHKCTASKTRGGKRSGRLCLPIYILPANSKTDGNNSTG</sequence>
<reference evidence="1 2" key="1">
    <citation type="journal article" date="2015" name="Genome Biol. Evol.">
        <title>Phylogenomic analyses indicate that early fungi evolved digesting cell walls of algal ancestors of land plants.</title>
        <authorList>
            <person name="Chang Y."/>
            <person name="Wang S."/>
            <person name="Sekimoto S."/>
            <person name="Aerts A.L."/>
            <person name="Choi C."/>
            <person name="Clum A."/>
            <person name="LaButti K.M."/>
            <person name="Lindquist E.A."/>
            <person name="Yee Ngan C."/>
            <person name="Ohm R.A."/>
            <person name="Salamov A.A."/>
            <person name="Grigoriev I.V."/>
            <person name="Spatafora J.W."/>
            <person name="Berbee M.L."/>
        </authorList>
    </citation>
    <scope>NUCLEOTIDE SEQUENCE [LARGE SCALE GENOMIC DNA]</scope>
    <source>
        <strain evidence="1 2">NRRL 1564</strain>
    </source>
</reference>
<evidence type="ECO:0000313" key="2">
    <source>
        <dbReference type="Proteomes" id="UP000242474"/>
    </source>
</evidence>
<protein>
    <submittedName>
        <fullName evidence="1">Uncharacterized protein</fullName>
    </submittedName>
</protein>
<dbReference type="AlphaFoldDB" id="A0A2G5B0Y6"/>
<evidence type="ECO:0000313" key="1">
    <source>
        <dbReference type="EMBL" id="PIA12685.1"/>
    </source>
</evidence>
<name>A0A2G5B0Y6_COERN</name>
<gene>
    <name evidence="1" type="ORF">COEREDRAFT_12361</name>
</gene>
<feature type="non-terminal residue" evidence="1">
    <location>
        <position position="1"/>
    </location>
</feature>
<dbReference type="EMBL" id="KZ303589">
    <property type="protein sequence ID" value="PIA12685.1"/>
    <property type="molecule type" value="Genomic_DNA"/>
</dbReference>
<accession>A0A2G5B0Y6</accession>
<proteinExistence type="predicted"/>
<organism evidence="1 2">
    <name type="scientific">Coemansia reversa (strain ATCC 12441 / NRRL 1564)</name>
    <dbReference type="NCBI Taxonomy" id="763665"/>
    <lineage>
        <taxon>Eukaryota</taxon>
        <taxon>Fungi</taxon>
        <taxon>Fungi incertae sedis</taxon>
        <taxon>Zoopagomycota</taxon>
        <taxon>Kickxellomycotina</taxon>
        <taxon>Kickxellomycetes</taxon>
        <taxon>Kickxellales</taxon>
        <taxon>Kickxellaceae</taxon>
        <taxon>Coemansia</taxon>
    </lineage>
</organism>
<dbReference type="Proteomes" id="UP000242474">
    <property type="component" value="Unassembled WGS sequence"/>
</dbReference>